<dbReference type="EMBL" id="JAWLKE010000006">
    <property type="protein sequence ID" value="MDV6232345.1"/>
    <property type="molecule type" value="Genomic_DNA"/>
</dbReference>
<evidence type="ECO:0000259" key="6">
    <source>
        <dbReference type="PROSITE" id="PS00623"/>
    </source>
</evidence>
<dbReference type="InterPro" id="IPR000172">
    <property type="entry name" value="GMC_OxRdtase_N"/>
</dbReference>
<dbReference type="InterPro" id="IPR012132">
    <property type="entry name" value="GMC_OxRdtase"/>
</dbReference>
<keyword evidence="3 5" id="KW-0285">Flavoprotein</keyword>
<evidence type="ECO:0000256" key="3">
    <source>
        <dbReference type="ARBA" id="ARBA00022630"/>
    </source>
</evidence>
<evidence type="ECO:0000256" key="2">
    <source>
        <dbReference type="ARBA" id="ARBA00010790"/>
    </source>
</evidence>
<dbReference type="RefSeq" id="WP_262498522.1">
    <property type="nucleotide sequence ID" value="NZ_JAWLKE010000006.1"/>
</dbReference>
<organism evidence="7 8">
    <name type="scientific">Rhodococcus cercidiphylli</name>
    <dbReference type="NCBI Taxonomy" id="489916"/>
    <lineage>
        <taxon>Bacteria</taxon>
        <taxon>Bacillati</taxon>
        <taxon>Actinomycetota</taxon>
        <taxon>Actinomycetes</taxon>
        <taxon>Mycobacteriales</taxon>
        <taxon>Nocardiaceae</taxon>
        <taxon>Rhodococcus</taxon>
    </lineage>
</organism>
<comment type="cofactor">
    <cofactor evidence="1">
        <name>FAD</name>
        <dbReference type="ChEBI" id="CHEBI:57692"/>
    </cofactor>
</comment>
<comment type="caution">
    <text evidence="7">The sequence shown here is derived from an EMBL/GenBank/DDBJ whole genome shotgun (WGS) entry which is preliminary data.</text>
</comment>
<evidence type="ECO:0000313" key="8">
    <source>
        <dbReference type="Proteomes" id="UP001185899"/>
    </source>
</evidence>
<evidence type="ECO:0000313" key="7">
    <source>
        <dbReference type="EMBL" id="MDV6232345.1"/>
    </source>
</evidence>
<evidence type="ECO:0000256" key="1">
    <source>
        <dbReference type="ARBA" id="ARBA00001974"/>
    </source>
</evidence>
<dbReference type="PANTHER" id="PTHR11552">
    <property type="entry name" value="GLUCOSE-METHANOL-CHOLINE GMC OXIDOREDUCTASE"/>
    <property type="match status" value="1"/>
</dbReference>
<reference evidence="7 8" key="1">
    <citation type="submission" date="2023-10" db="EMBL/GenBank/DDBJ databases">
        <title>Development of a sustainable strategy for remediation of hydrocarbon-contaminated territories based on the waste exchange concept.</title>
        <authorList>
            <person name="Krivoruchko A."/>
        </authorList>
    </citation>
    <scope>NUCLEOTIDE SEQUENCE [LARGE SCALE GENOMIC DNA]</scope>
    <source>
        <strain evidence="7 8">IEGM 1322</strain>
    </source>
</reference>
<proteinExistence type="inferred from homology"/>
<protein>
    <submittedName>
        <fullName evidence="7">GMC family oxidoreductase N-terminal domain-containing protein</fullName>
    </submittedName>
</protein>
<gene>
    <name evidence="7" type="ORF">R3P95_17470</name>
</gene>
<dbReference type="Pfam" id="PF00732">
    <property type="entry name" value="GMC_oxred_N"/>
    <property type="match status" value="1"/>
</dbReference>
<keyword evidence="8" id="KW-1185">Reference proteome</keyword>
<name>A0ABU4B1G7_9NOCA</name>
<dbReference type="Gene3D" id="3.30.560.10">
    <property type="entry name" value="Glucose Oxidase, domain 3"/>
    <property type="match status" value="1"/>
</dbReference>
<keyword evidence="4 5" id="KW-0274">FAD</keyword>
<dbReference type="SUPFAM" id="SSF51905">
    <property type="entry name" value="FAD/NAD(P)-binding domain"/>
    <property type="match status" value="1"/>
</dbReference>
<dbReference type="InterPro" id="IPR036188">
    <property type="entry name" value="FAD/NAD-bd_sf"/>
</dbReference>
<evidence type="ECO:0000256" key="4">
    <source>
        <dbReference type="ARBA" id="ARBA00022827"/>
    </source>
</evidence>
<dbReference type="PANTHER" id="PTHR11552:SF147">
    <property type="entry name" value="CHOLINE DEHYDROGENASE, MITOCHONDRIAL"/>
    <property type="match status" value="1"/>
</dbReference>
<accession>A0ABU4B1G7</accession>
<sequence>MSTDYIVVGAGSAGSVIARRLLDAGHTVHVIEAGPVDTDPAIHSPQGWPTLLGGSQDWGLFTTPQKHANDRRIFWPRGRVLGGSSSLNGMIYVRGHSSDYDGWASATGDAGWSWENVLPLFKRSESHELGSNEFHGGDGPLPVSIMGTPHPLAAAFVDAAVEHGHKLIDDFNADEMVGAGYNHTTTRR</sequence>
<dbReference type="Gene3D" id="3.50.50.60">
    <property type="entry name" value="FAD/NAD(P)-binding domain"/>
    <property type="match status" value="1"/>
</dbReference>
<evidence type="ECO:0000256" key="5">
    <source>
        <dbReference type="RuleBase" id="RU003968"/>
    </source>
</evidence>
<dbReference type="PROSITE" id="PS00623">
    <property type="entry name" value="GMC_OXRED_1"/>
    <property type="match status" value="1"/>
</dbReference>
<comment type="similarity">
    <text evidence="2 5">Belongs to the GMC oxidoreductase family.</text>
</comment>
<dbReference type="Proteomes" id="UP001185899">
    <property type="component" value="Unassembled WGS sequence"/>
</dbReference>
<feature type="domain" description="Glucose-methanol-choline oxidoreductase N-terminal" evidence="6">
    <location>
        <begin position="78"/>
        <end position="101"/>
    </location>
</feature>